<dbReference type="Proteomes" id="UP000002743">
    <property type="component" value="Chromosome"/>
</dbReference>
<keyword evidence="1 6" id="KW-0597">Phosphoprotein</keyword>
<reference evidence="11" key="1">
    <citation type="submission" date="2009-07" db="EMBL/GenBank/DDBJ databases">
        <title>Complete sequence of chromosome of Methylovorus sp. SIP3-4.</title>
        <authorList>
            <person name="Lucas S."/>
            <person name="Copeland A."/>
            <person name="Lapidus A."/>
            <person name="Glavina del Rio T."/>
            <person name="Tice H."/>
            <person name="Bruce D."/>
            <person name="Goodwin L."/>
            <person name="Pitluck S."/>
            <person name="Clum A."/>
            <person name="Larimer F."/>
            <person name="Land M."/>
            <person name="Hauser L."/>
            <person name="Kyrpides N."/>
            <person name="Mikhailova N."/>
            <person name="Kayluzhnaya M."/>
            <person name="Chistoserdova L."/>
        </authorList>
    </citation>
    <scope>NUCLEOTIDE SEQUENCE [LARGE SCALE GENOMIC DNA]</scope>
    <source>
        <strain evidence="11">SIP3-4</strain>
    </source>
</reference>
<gene>
    <name evidence="10" type="ordered locus">Msip34_1162</name>
</gene>
<dbReference type="GO" id="GO:0006355">
    <property type="term" value="P:regulation of DNA-templated transcription"/>
    <property type="evidence" value="ECO:0007669"/>
    <property type="project" value="InterPro"/>
</dbReference>
<dbReference type="GO" id="GO:0032993">
    <property type="term" value="C:protein-DNA complex"/>
    <property type="evidence" value="ECO:0007669"/>
    <property type="project" value="TreeGrafter"/>
</dbReference>
<keyword evidence="5" id="KW-0804">Transcription</keyword>
<organism evidence="10 11">
    <name type="scientific">Methylovorus glucosotrophus (strain SIP3-4)</name>
    <dbReference type="NCBI Taxonomy" id="582744"/>
    <lineage>
        <taxon>Bacteria</taxon>
        <taxon>Pseudomonadati</taxon>
        <taxon>Pseudomonadota</taxon>
        <taxon>Betaproteobacteria</taxon>
        <taxon>Nitrosomonadales</taxon>
        <taxon>Methylophilaceae</taxon>
        <taxon>Methylovorus</taxon>
    </lineage>
</organism>
<feature type="domain" description="OmpR/PhoB-type" evidence="9">
    <location>
        <begin position="126"/>
        <end position="225"/>
    </location>
</feature>
<evidence type="ECO:0000256" key="2">
    <source>
        <dbReference type="ARBA" id="ARBA00023012"/>
    </source>
</evidence>
<dbReference type="InterPro" id="IPR001789">
    <property type="entry name" value="Sig_transdc_resp-reg_receiver"/>
</dbReference>
<dbReference type="HOGENOM" id="CLU_000445_30_4_4"/>
<dbReference type="GO" id="GO:0000976">
    <property type="term" value="F:transcription cis-regulatory region binding"/>
    <property type="evidence" value="ECO:0007669"/>
    <property type="project" value="TreeGrafter"/>
</dbReference>
<dbReference type="PROSITE" id="PS50110">
    <property type="entry name" value="RESPONSE_REGULATORY"/>
    <property type="match status" value="1"/>
</dbReference>
<dbReference type="InterPro" id="IPR011006">
    <property type="entry name" value="CheY-like_superfamily"/>
</dbReference>
<evidence type="ECO:0000259" key="9">
    <source>
        <dbReference type="PROSITE" id="PS51755"/>
    </source>
</evidence>
<keyword evidence="2" id="KW-0902">Two-component regulatory system</keyword>
<proteinExistence type="predicted"/>
<dbReference type="InterPro" id="IPR039420">
    <property type="entry name" value="WalR-like"/>
</dbReference>
<dbReference type="EMBL" id="CP001674">
    <property type="protein sequence ID" value="ACT50409.1"/>
    <property type="molecule type" value="Genomic_DNA"/>
</dbReference>
<dbReference type="InterPro" id="IPR016032">
    <property type="entry name" value="Sig_transdc_resp-reg_C-effctor"/>
</dbReference>
<feature type="modified residue" description="4-aspartylphosphate" evidence="6">
    <location>
        <position position="55"/>
    </location>
</feature>
<dbReference type="Gene3D" id="1.10.10.10">
    <property type="entry name" value="Winged helix-like DNA-binding domain superfamily/Winged helix DNA-binding domain"/>
    <property type="match status" value="1"/>
</dbReference>
<feature type="DNA-binding region" description="OmpR/PhoB-type" evidence="7">
    <location>
        <begin position="126"/>
        <end position="225"/>
    </location>
</feature>
<dbReference type="GO" id="GO:0000156">
    <property type="term" value="F:phosphorelay response regulator activity"/>
    <property type="evidence" value="ECO:0007669"/>
    <property type="project" value="TreeGrafter"/>
</dbReference>
<dbReference type="SMART" id="SM00448">
    <property type="entry name" value="REC"/>
    <property type="match status" value="1"/>
</dbReference>
<evidence type="ECO:0000256" key="3">
    <source>
        <dbReference type="ARBA" id="ARBA00023015"/>
    </source>
</evidence>
<dbReference type="InterPro" id="IPR001867">
    <property type="entry name" value="OmpR/PhoB-type_DNA-bd"/>
</dbReference>
<dbReference type="InterPro" id="IPR036388">
    <property type="entry name" value="WH-like_DNA-bd_sf"/>
</dbReference>
<dbReference type="Gene3D" id="3.40.50.2300">
    <property type="match status" value="1"/>
</dbReference>
<dbReference type="eggNOG" id="COG0745">
    <property type="taxonomic scope" value="Bacteria"/>
</dbReference>
<evidence type="ECO:0000256" key="6">
    <source>
        <dbReference type="PROSITE-ProRule" id="PRU00169"/>
    </source>
</evidence>
<dbReference type="Pfam" id="PF00072">
    <property type="entry name" value="Response_reg"/>
    <property type="match status" value="1"/>
</dbReference>
<evidence type="ECO:0000259" key="8">
    <source>
        <dbReference type="PROSITE" id="PS50110"/>
    </source>
</evidence>
<dbReference type="Pfam" id="PF00486">
    <property type="entry name" value="Trans_reg_C"/>
    <property type="match status" value="1"/>
</dbReference>
<dbReference type="PANTHER" id="PTHR48111">
    <property type="entry name" value="REGULATOR OF RPOS"/>
    <property type="match status" value="1"/>
</dbReference>
<keyword evidence="3" id="KW-0805">Transcription regulation</keyword>
<dbReference type="SUPFAM" id="SSF52172">
    <property type="entry name" value="CheY-like"/>
    <property type="match status" value="1"/>
</dbReference>
<dbReference type="KEGG" id="mei:Msip34_1162"/>
<evidence type="ECO:0000256" key="1">
    <source>
        <dbReference type="ARBA" id="ARBA00022553"/>
    </source>
</evidence>
<reference evidence="10 11" key="2">
    <citation type="journal article" date="2011" name="J. Bacteriol.">
        <title>Genomes of three methylotrophs from a single niche uncover genetic and metabolic divergence of Methylophilaceae.</title>
        <authorList>
            <person name="Lapidus A."/>
            <person name="Clum A."/>
            <person name="Labutti K."/>
            <person name="Kaluzhnaya M.G."/>
            <person name="Lim S."/>
            <person name="Beck D.A."/>
            <person name="Glavina Del Rio T."/>
            <person name="Nolan M."/>
            <person name="Mavromatis K."/>
            <person name="Huntemann M."/>
            <person name="Lucas S."/>
            <person name="Lidstrom M.E."/>
            <person name="Ivanova N."/>
            <person name="Chistoserdova L."/>
        </authorList>
    </citation>
    <scope>NUCLEOTIDE SEQUENCE [LARGE SCALE GENOMIC DNA]</scope>
    <source>
        <strain evidence="10 11">SIP3-4</strain>
    </source>
</reference>
<dbReference type="GO" id="GO:0005829">
    <property type="term" value="C:cytosol"/>
    <property type="evidence" value="ECO:0007669"/>
    <property type="project" value="TreeGrafter"/>
</dbReference>
<protein>
    <submittedName>
        <fullName evidence="10">Two component transcriptional regulator, winged helix family</fullName>
    </submittedName>
</protein>
<sequence length="231" mass="25370">MSTNLNIVVIEDHDALRDVTVAALAGHGHKVIGLECAEALYERKDIEWIDLMIIDLNLPGEGGLSLTQRIRNVYPNIGIIIVSANNLAEHKRLGYDSGADIYLTKPTSLDELSSAVNALARRLKQSHKTNTSSPQICLRSLTLQGSGMVVQISQHEASALIAFMRAADHRLESWQLLELMGSHGSEYTKASLEVAIVRLRKKLVQVGAAPHPIRAIRNYGYQLCEELGLAD</sequence>
<dbReference type="RefSeq" id="WP_015829914.1">
    <property type="nucleotide sequence ID" value="NC_012969.1"/>
</dbReference>
<keyword evidence="4 7" id="KW-0238">DNA-binding</keyword>
<dbReference type="OrthoDB" id="8812574at2"/>
<dbReference type="SMART" id="SM00862">
    <property type="entry name" value="Trans_reg_C"/>
    <property type="match status" value="1"/>
</dbReference>
<feature type="domain" description="Response regulatory" evidence="8">
    <location>
        <begin position="6"/>
        <end position="120"/>
    </location>
</feature>
<dbReference type="STRING" id="582744.Msip34_1162"/>
<evidence type="ECO:0000256" key="7">
    <source>
        <dbReference type="PROSITE-ProRule" id="PRU01091"/>
    </source>
</evidence>
<dbReference type="SUPFAM" id="SSF46894">
    <property type="entry name" value="C-terminal effector domain of the bipartite response regulators"/>
    <property type="match status" value="1"/>
</dbReference>
<dbReference type="CDD" id="cd00156">
    <property type="entry name" value="REC"/>
    <property type="match status" value="1"/>
</dbReference>
<name>C6XCY4_METGS</name>
<dbReference type="AlphaFoldDB" id="C6XCY4"/>
<evidence type="ECO:0000313" key="11">
    <source>
        <dbReference type="Proteomes" id="UP000002743"/>
    </source>
</evidence>
<evidence type="ECO:0000256" key="4">
    <source>
        <dbReference type="ARBA" id="ARBA00023125"/>
    </source>
</evidence>
<dbReference type="PANTHER" id="PTHR48111:SF22">
    <property type="entry name" value="REGULATOR OF RPOS"/>
    <property type="match status" value="1"/>
</dbReference>
<keyword evidence="11" id="KW-1185">Reference proteome</keyword>
<evidence type="ECO:0000313" key="10">
    <source>
        <dbReference type="EMBL" id="ACT50409.1"/>
    </source>
</evidence>
<dbReference type="PROSITE" id="PS51755">
    <property type="entry name" value="OMPR_PHOB"/>
    <property type="match status" value="1"/>
</dbReference>
<evidence type="ECO:0000256" key="5">
    <source>
        <dbReference type="ARBA" id="ARBA00023163"/>
    </source>
</evidence>
<accession>C6XCY4</accession>